<evidence type="ECO:0000313" key="2">
    <source>
        <dbReference type="EMBL" id="EKC29684.1"/>
    </source>
</evidence>
<dbReference type="Pfam" id="PF00059">
    <property type="entry name" value="Lectin_C"/>
    <property type="match status" value="2"/>
</dbReference>
<dbReference type="Gene3D" id="3.10.100.10">
    <property type="entry name" value="Mannose-Binding Protein A, subunit A"/>
    <property type="match status" value="2"/>
</dbReference>
<dbReference type="InParanoid" id="K1QF02"/>
<dbReference type="InterPro" id="IPR050111">
    <property type="entry name" value="C-type_lectin/snaclec_domain"/>
</dbReference>
<dbReference type="PROSITE" id="PS00615">
    <property type="entry name" value="C_TYPE_LECTIN_1"/>
    <property type="match status" value="1"/>
</dbReference>
<name>K1QF02_MAGGI</name>
<dbReference type="PANTHER" id="PTHR22803">
    <property type="entry name" value="MANNOSE, PHOSPHOLIPASE, LECTIN RECEPTOR RELATED"/>
    <property type="match status" value="1"/>
</dbReference>
<accession>K1QF02</accession>
<protein>
    <submittedName>
        <fullName evidence="2">Versican core protein</fullName>
    </submittedName>
</protein>
<dbReference type="SUPFAM" id="SSF56436">
    <property type="entry name" value="C-type lectin-like"/>
    <property type="match status" value="2"/>
</dbReference>
<dbReference type="HOGENOM" id="CLU_631999_0_0_1"/>
<reference evidence="2" key="1">
    <citation type="journal article" date="2012" name="Nature">
        <title>The oyster genome reveals stress adaptation and complexity of shell formation.</title>
        <authorList>
            <person name="Zhang G."/>
            <person name="Fang X."/>
            <person name="Guo X."/>
            <person name="Li L."/>
            <person name="Luo R."/>
            <person name="Xu F."/>
            <person name="Yang P."/>
            <person name="Zhang L."/>
            <person name="Wang X."/>
            <person name="Qi H."/>
            <person name="Xiong Z."/>
            <person name="Que H."/>
            <person name="Xie Y."/>
            <person name="Holland P.W."/>
            <person name="Paps J."/>
            <person name="Zhu Y."/>
            <person name="Wu F."/>
            <person name="Chen Y."/>
            <person name="Wang J."/>
            <person name="Peng C."/>
            <person name="Meng J."/>
            <person name="Yang L."/>
            <person name="Liu J."/>
            <person name="Wen B."/>
            <person name="Zhang N."/>
            <person name="Huang Z."/>
            <person name="Zhu Q."/>
            <person name="Feng Y."/>
            <person name="Mount A."/>
            <person name="Hedgecock D."/>
            <person name="Xu Z."/>
            <person name="Liu Y."/>
            <person name="Domazet-Loso T."/>
            <person name="Du Y."/>
            <person name="Sun X."/>
            <person name="Zhang S."/>
            <person name="Liu B."/>
            <person name="Cheng P."/>
            <person name="Jiang X."/>
            <person name="Li J."/>
            <person name="Fan D."/>
            <person name="Wang W."/>
            <person name="Fu W."/>
            <person name="Wang T."/>
            <person name="Wang B."/>
            <person name="Zhang J."/>
            <person name="Peng Z."/>
            <person name="Li Y."/>
            <person name="Li N."/>
            <person name="Wang J."/>
            <person name="Chen M."/>
            <person name="He Y."/>
            <person name="Tan F."/>
            <person name="Song X."/>
            <person name="Zheng Q."/>
            <person name="Huang R."/>
            <person name="Yang H."/>
            <person name="Du X."/>
            <person name="Chen L."/>
            <person name="Yang M."/>
            <person name="Gaffney P.M."/>
            <person name="Wang S."/>
            <person name="Luo L."/>
            <person name="She Z."/>
            <person name="Ming Y."/>
            <person name="Huang W."/>
            <person name="Zhang S."/>
            <person name="Huang B."/>
            <person name="Zhang Y."/>
            <person name="Qu T."/>
            <person name="Ni P."/>
            <person name="Miao G."/>
            <person name="Wang J."/>
            <person name="Wang Q."/>
            <person name="Steinberg C.E."/>
            <person name="Wang H."/>
            <person name="Li N."/>
            <person name="Qian L."/>
            <person name="Zhang G."/>
            <person name="Li Y."/>
            <person name="Yang H."/>
            <person name="Liu X."/>
            <person name="Wang J."/>
            <person name="Yin Y."/>
            <person name="Wang J."/>
        </authorList>
    </citation>
    <scope>NUCLEOTIDE SEQUENCE [LARGE SCALE GENOMIC DNA]</scope>
    <source>
        <strain evidence="2">05x7-T-G4-1.051#20</strain>
    </source>
</reference>
<feature type="domain" description="C-type lectin" evidence="1">
    <location>
        <begin position="219"/>
        <end position="321"/>
    </location>
</feature>
<organism evidence="2">
    <name type="scientific">Magallana gigas</name>
    <name type="common">Pacific oyster</name>
    <name type="synonym">Crassostrea gigas</name>
    <dbReference type="NCBI Taxonomy" id="29159"/>
    <lineage>
        <taxon>Eukaryota</taxon>
        <taxon>Metazoa</taxon>
        <taxon>Spiralia</taxon>
        <taxon>Lophotrochozoa</taxon>
        <taxon>Mollusca</taxon>
        <taxon>Bivalvia</taxon>
        <taxon>Autobranchia</taxon>
        <taxon>Pteriomorphia</taxon>
        <taxon>Ostreida</taxon>
        <taxon>Ostreoidea</taxon>
        <taxon>Ostreidae</taxon>
        <taxon>Magallana</taxon>
    </lineage>
</organism>
<dbReference type="AlphaFoldDB" id="K1QF02"/>
<dbReference type="InterPro" id="IPR001304">
    <property type="entry name" value="C-type_lectin-like"/>
</dbReference>
<feature type="domain" description="C-type lectin" evidence="1">
    <location>
        <begin position="336"/>
        <end position="416"/>
    </location>
</feature>
<sequence length="434" mass="48086">MSSICMLKYPEPKKFQHTNNSKGHENNGCELPSHNGSLNLYSRDLRSSAGGLEAILYKTLNTTGYDYWTRFRDTLGYVLVTLNADMDNIVTTQCVTSLPTTVIVDIYLATTSTALRTTTVQAAIVAREFTAEKFSVGECGHHHHHHHEECPPHSCPSSYSNICSSNQQCGCIRDSFECLEDSHCAHHGCHGNGKPTCENNGCVCIDKVSVTCNAGWIKLGENCYRKDGHQADWIHAMKDCKGNGAALVDIGSQEEQSFVQKMAGGNDVWIAGSDSSEEGKWRWFGSGQPDNYKDHEDCAVMTSGGHWNDTNCNEHRNYICEQTTAKHQCTSPWIERNGACYKLFTDKALWSDALETCQLHSATLVYLENSQDNDFVHGLTGGKDIWIGGNDGQKDRTWSWVGTSLVWGYSKWDSDDITKLISASGADTGYQPYG</sequence>
<dbReference type="EMBL" id="JH817657">
    <property type="protein sequence ID" value="EKC29684.1"/>
    <property type="molecule type" value="Genomic_DNA"/>
</dbReference>
<dbReference type="InterPro" id="IPR018378">
    <property type="entry name" value="C-type_lectin_CS"/>
</dbReference>
<dbReference type="CDD" id="cd00037">
    <property type="entry name" value="CLECT"/>
    <property type="match status" value="1"/>
</dbReference>
<dbReference type="PROSITE" id="PS50041">
    <property type="entry name" value="C_TYPE_LECTIN_2"/>
    <property type="match status" value="2"/>
</dbReference>
<gene>
    <name evidence="2" type="ORF">CGI_10026070</name>
</gene>
<proteinExistence type="predicted"/>
<evidence type="ECO:0000259" key="1">
    <source>
        <dbReference type="PROSITE" id="PS50041"/>
    </source>
</evidence>
<dbReference type="InterPro" id="IPR016186">
    <property type="entry name" value="C-type_lectin-like/link_sf"/>
</dbReference>
<dbReference type="InterPro" id="IPR016187">
    <property type="entry name" value="CTDL_fold"/>
</dbReference>
<dbReference type="SMART" id="SM00034">
    <property type="entry name" value="CLECT"/>
    <property type="match status" value="2"/>
</dbReference>